<evidence type="ECO:0000259" key="4">
    <source>
        <dbReference type="Pfam" id="PF01648"/>
    </source>
</evidence>
<dbReference type="Proteomes" id="UP000215738">
    <property type="component" value="Unassembled WGS sequence"/>
</dbReference>
<dbReference type="GO" id="GO:0000287">
    <property type="term" value="F:magnesium ion binding"/>
    <property type="evidence" value="ECO:0007669"/>
    <property type="project" value="InterPro"/>
</dbReference>
<dbReference type="Proteomes" id="UP000254507">
    <property type="component" value="Unassembled WGS sequence"/>
</dbReference>
<dbReference type="Gene3D" id="3.90.470.20">
    <property type="entry name" value="4'-phosphopantetheinyl transferase domain"/>
    <property type="match status" value="1"/>
</dbReference>
<evidence type="ECO:0000256" key="1">
    <source>
        <dbReference type="ARBA" id="ARBA00010990"/>
    </source>
</evidence>
<dbReference type="PANTHER" id="PTHR12215">
    <property type="entry name" value="PHOSPHOPANTETHEINE TRANSFERASE"/>
    <property type="match status" value="1"/>
</dbReference>
<protein>
    <submittedName>
        <fullName evidence="6">4'-phosphopantetheinyl transferase</fullName>
        <ecNumber evidence="6">2.7.8.-</ecNumber>
    </submittedName>
</protein>
<evidence type="ECO:0000256" key="3">
    <source>
        <dbReference type="SAM" id="Phobius"/>
    </source>
</evidence>
<dbReference type="GO" id="GO:0019878">
    <property type="term" value="P:lysine biosynthetic process via aminoadipic acid"/>
    <property type="evidence" value="ECO:0007669"/>
    <property type="project" value="TreeGrafter"/>
</dbReference>
<keyword evidence="7" id="KW-1185">Reference proteome</keyword>
<proteinExistence type="inferred from homology"/>
<dbReference type="InterPro" id="IPR008278">
    <property type="entry name" value="4-PPantetheinyl_Trfase_dom"/>
</dbReference>
<reference evidence="6 8" key="2">
    <citation type="submission" date="2018-06" db="EMBL/GenBank/DDBJ databases">
        <authorList>
            <consortium name="Pathogen Informatics"/>
            <person name="Doyle S."/>
        </authorList>
    </citation>
    <scope>NUCLEOTIDE SEQUENCE [LARGE SCALE GENOMIC DNA]</scope>
    <source>
        <strain evidence="6 8">NCTC10851</strain>
    </source>
</reference>
<accession>A0A263HDN5</accession>
<dbReference type="PANTHER" id="PTHR12215:SF10">
    <property type="entry name" value="L-AMINOADIPATE-SEMIALDEHYDE DEHYDROGENASE-PHOSPHOPANTETHEINYL TRANSFERASE"/>
    <property type="match status" value="1"/>
</dbReference>
<dbReference type="GO" id="GO:0008897">
    <property type="term" value="F:holo-[acyl-carrier-protein] synthase activity"/>
    <property type="evidence" value="ECO:0007669"/>
    <property type="project" value="InterPro"/>
</dbReference>
<keyword evidence="3" id="KW-0472">Membrane</keyword>
<evidence type="ECO:0000256" key="2">
    <source>
        <dbReference type="ARBA" id="ARBA00022679"/>
    </source>
</evidence>
<dbReference type="InterPro" id="IPR050559">
    <property type="entry name" value="P-Pant_transferase_sf"/>
</dbReference>
<name>A0A263HDN5_9PAST</name>
<dbReference type="InterPro" id="IPR037143">
    <property type="entry name" value="4-PPantetheinyl_Trfase_dom_sf"/>
</dbReference>
<comment type="similarity">
    <text evidence="1">Belongs to the P-Pant transferase superfamily. Gsp/Sfp/HetI/AcpT family.</text>
</comment>
<evidence type="ECO:0000313" key="6">
    <source>
        <dbReference type="EMBL" id="SUU37809.1"/>
    </source>
</evidence>
<dbReference type="GO" id="GO:0005829">
    <property type="term" value="C:cytosol"/>
    <property type="evidence" value="ECO:0007669"/>
    <property type="project" value="TreeGrafter"/>
</dbReference>
<evidence type="ECO:0000313" key="8">
    <source>
        <dbReference type="Proteomes" id="UP000254507"/>
    </source>
</evidence>
<dbReference type="RefSeq" id="WP_094945792.1">
    <property type="nucleotide sequence ID" value="NZ_NLFK01000002.1"/>
</dbReference>
<keyword evidence="2 6" id="KW-0808">Transferase</keyword>
<reference evidence="5 7" key="1">
    <citation type="submission" date="2017-07" db="EMBL/GenBank/DDBJ databases">
        <title>Virulence factors identified in Actinobacillus seminis.</title>
        <authorList>
            <person name="Negrete-Abascal E."/>
            <person name="Vaca-Pacheco S."/>
            <person name="Montes-Garcia F."/>
            <person name="Leyto-Gil A.M."/>
            <person name="Fragoso-Garcia E."/>
            <person name="Carvente-Garcia R."/>
            <person name="Perez-Agueros S."/>
            <person name="Castelan-Sanchez H.G."/>
            <person name="Garcia-Molina A."/>
            <person name="Villamar T.E."/>
            <person name="Vazquez-Cruz C."/>
        </authorList>
    </citation>
    <scope>NUCLEOTIDE SEQUENCE [LARGE SCALE GENOMIC DNA]</scope>
    <source>
        <strain evidence="5 7">ATCC 15768</strain>
    </source>
</reference>
<dbReference type="EMBL" id="NLFK01000002">
    <property type="protein sequence ID" value="OZN25555.1"/>
    <property type="molecule type" value="Genomic_DNA"/>
</dbReference>
<dbReference type="EC" id="2.7.8.-" evidence="6"/>
<keyword evidence="3" id="KW-0812">Transmembrane</keyword>
<evidence type="ECO:0000313" key="7">
    <source>
        <dbReference type="Proteomes" id="UP000215738"/>
    </source>
</evidence>
<keyword evidence="3" id="KW-1133">Transmembrane helix</keyword>
<feature type="transmembrane region" description="Helical" evidence="3">
    <location>
        <begin position="197"/>
        <end position="221"/>
    </location>
</feature>
<evidence type="ECO:0000313" key="5">
    <source>
        <dbReference type="EMBL" id="OZN25555.1"/>
    </source>
</evidence>
<dbReference type="SUPFAM" id="SSF56214">
    <property type="entry name" value="4'-phosphopantetheinyl transferase"/>
    <property type="match status" value="2"/>
</dbReference>
<dbReference type="EMBL" id="UFSB01000001">
    <property type="protein sequence ID" value="SUU37809.1"/>
    <property type="molecule type" value="Genomic_DNA"/>
</dbReference>
<dbReference type="OrthoDB" id="9808281at2"/>
<organism evidence="6 8">
    <name type="scientific">Actinobacillus seminis</name>
    <dbReference type="NCBI Taxonomy" id="722"/>
    <lineage>
        <taxon>Bacteria</taxon>
        <taxon>Pseudomonadati</taxon>
        <taxon>Pseudomonadota</taxon>
        <taxon>Gammaproteobacteria</taxon>
        <taxon>Pasteurellales</taxon>
        <taxon>Pasteurellaceae</taxon>
        <taxon>Actinobacillus</taxon>
    </lineage>
</organism>
<feature type="domain" description="4'-phosphopantetheinyl transferase" evidence="4">
    <location>
        <begin position="108"/>
        <end position="171"/>
    </location>
</feature>
<sequence>MTTLFAYANIRQPYPFAQLPSALIPDYLQQVPRGNARVLQRHQCRRLAHFLLYQLLQQANVDVQILKQLARSATGRPFLPINGLDFNISHSDDWVAVALHTVEHGQSAVGIDIEFPKKARNFTALLQHFAAPSELEWFTRQDDSEAAFYQIWCGREALLKSQGVGIVKLSEVCHDPIGLQLHSAYCPPGQLLFSAKLPFYLALFISSSFSSVGHCVLCLAWNGEKLVKKDLHAPLIYAVNKNKNILLLSL</sequence>
<dbReference type="Pfam" id="PF01648">
    <property type="entry name" value="ACPS"/>
    <property type="match status" value="1"/>
</dbReference>
<dbReference type="AlphaFoldDB" id="A0A263HDN5"/>
<dbReference type="InParanoid" id="A0A263HDN5"/>
<gene>
    <name evidence="6" type="primary">sfp</name>
    <name evidence="5" type="ORF">CFY87_02855</name>
    <name evidence="6" type="ORF">NCTC10851_01759</name>
</gene>